<evidence type="ECO:0000256" key="2">
    <source>
        <dbReference type="ARBA" id="ARBA00012438"/>
    </source>
</evidence>
<proteinExistence type="predicted"/>
<dbReference type="CDD" id="cd16922">
    <property type="entry name" value="HATPase_EvgS-ArcB-TorS-like"/>
    <property type="match status" value="1"/>
</dbReference>
<feature type="domain" description="PAS" evidence="7">
    <location>
        <begin position="124"/>
        <end position="174"/>
    </location>
</feature>
<keyword evidence="5" id="KW-0418">Kinase</keyword>
<dbReference type="GO" id="GO:0005524">
    <property type="term" value="F:ATP binding"/>
    <property type="evidence" value="ECO:0007669"/>
    <property type="project" value="UniProtKB-KW"/>
</dbReference>
<dbReference type="InterPro" id="IPR000014">
    <property type="entry name" value="PAS"/>
</dbReference>
<dbReference type="Pfam" id="PF00512">
    <property type="entry name" value="HisKA"/>
    <property type="match status" value="1"/>
</dbReference>
<evidence type="ECO:0000259" key="7">
    <source>
        <dbReference type="PROSITE" id="PS50112"/>
    </source>
</evidence>
<name>A0ABU5E9A6_9PROT</name>
<evidence type="ECO:0000256" key="4">
    <source>
        <dbReference type="ARBA" id="ARBA00022679"/>
    </source>
</evidence>
<dbReference type="SUPFAM" id="SSF55874">
    <property type="entry name" value="ATPase domain of HSP90 chaperone/DNA topoisomerase II/histidine kinase"/>
    <property type="match status" value="1"/>
</dbReference>
<dbReference type="InterPro" id="IPR005467">
    <property type="entry name" value="His_kinase_dom"/>
</dbReference>
<dbReference type="SMART" id="SM00086">
    <property type="entry name" value="PAC"/>
    <property type="match status" value="1"/>
</dbReference>
<dbReference type="InterPro" id="IPR036097">
    <property type="entry name" value="HisK_dim/P_sf"/>
</dbReference>
<dbReference type="RefSeq" id="WP_320507998.1">
    <property type="nucleotide sequence ID" value="NZ_JAXCLW010000002.1"/>
</dbReference>
<evidence type="ECO:0000256" key="1">
    <source>
        <dbReference type="ARBA" id="ARBA00000085"/>
    </source>
</evidence>
<evidence type="ECO:0000256" key="3">
    <source>
        <dbReference type="ARBA" id="ARBA00022553"/>
    </source>
</evidence>
<comment type="catalytic activity">
    <reaction evidence="1">
        <text>ATP + protein L-histidine = ADP + protein N-phospho-L-histidine.</text>
        <dbReference type="EC" id="2.7.13.3"/>
    </reaction>
</comment>
<feature type="domain" description="Histidine kinase" evidence="6">
    <location>
        <begin position="266"/>
        <end position="487"/>
    </location>
</feature>
<dbReference type="CDD" id="cd00130">
    <property type="entry name" value="PAS"/>
    <property type="match status" value="1"/>
</dbReference>
<keyword evidence="4" id="KW-0808">Transferase</keyword>
<accession>A0ABU5E9A6</accession>
<dbReference type="Proteomes" id="UP001279642">
    <property type="component" value="Unassembled WGS sequence"/>
</dbReference>
<dbReference type="SMART" id="SM00091">
    <property type="entry name" value="PAS"/>
    <property type="match status" value="2"/>
</dbReference>
<dbReference type="InterPro" id="IPR001610">
    <property type="entry name" value="PAC"/>
</dbReference>
<dbReference type="InterPro" id="IPR036890">
    <property type="entry name" value="HATPase_C_sf"/>
</dbReference>
<dbReference type="InterPro" id="IPR003661">
    <property type="entry name" value="HisK_dim/P_dom"/>
</dbReference>
<dbReference type="Gene3D" id="1.10.287.130">
    <property type="match status" value="1"/>
</dbReference>
<dbReference type="PANTHER" id="PTHR43047">
    <property type="entry name" value="TWO-COMPONENT HISTIDINE PROTEIN KINASE"/>
    <property type="match status" value="1"/>
</dbReference>
<evidence type="ECO:0000259" key="6">
    <source>
        <dbReference type="PROSITE" id="PS50109"/>
    </source>
</evidence>
<dbReference type="EMBL" id="JAXCLW010000002">
    <property type="protein sequence ID" value="MDY0882940.1"/>
    <property type="molecule type" value="Genomic_DNA"/>
</dbReference>
<dbReference type="CDD" id="cd00082">
    <property type="entry name" value="HisKA"/>
    <property type="match status" value="1"/>
</dbReference>
<dbReference type="Pfam" id="PF13426">
    <property type="entry name" value="PAS_9"/>
    <property type="match status" value="1"/>
</dbReference>
<evidence type="ECO:0000313" key="9">
    <source>
        <dbReference type="Proteomes" id="UP001279642"/>
    </source>
</evidence>
<dbReference type="Gene3D" id="3.30.565.10">
    <property type="entry name" value="Histidine kinase-like ATPase, C-terminal domain"/>
    <property type="match status" value="1"/>
</dbReference>
<dbReference type="EC" id="2.7.13.3" evidence="2"/>
<sequence length="494" mass="54213">MPSSLPLHQLFSNNLLDYNSPLVVLSPGGTSLWSNGAYRDLTADPQAGSDLSYLLPPQLQLDLEALRQSGHAHHDGIVTFKNHAHRVRLRYAPMVDSTGQIEALACLINVARDDTVSVQDLARVQSRLEDIVRLVSDWIWESTCDLTVTALSDRVFAVMGYHPQELIGKPLYEIAINRRAQQTLRNRFRSLSPFRNHVFEASDKAGQPKLLLVSSVPIFDLDNGEHLGYRGTAHDITELTEREHGLMAAKESAEQASRAKTQFLARMSHELRTPLNSIIGFSEMMRLQTHGPLGAPDYLDYAGDIYQSANRLLNVINDILDITTIEAGKLVLNETETTLKMITDPLIPAIRETAETSGLLLKTKIPDNLPHLFIDQRIARQILGNLLSNAVKFTPEGGQVTLQAALDAVGGMAISVTDTGIGIDPAALDHLFIPFFQAETGTTRKFEGTGLGLALAKRLTELLGGHLHLTSRPQQGTTVTIVLPASRVMTPPSL</sequence>
<evidence type="ECO:0000313" key="8">
    <source>
        <dbReference type="EMBL" id="MDY0882940.1"/>
    </source>
</evidence>
<keyword evidence="3" id="KW-0597">Phosphoprotein</keyword>
<dbReference type="PROSITE" id="PS50109">
    <property type="entry name" value="HIS_KIN"/>
    <property type="match status" value="1"/>
</dbReference>
<comment type="caution">
    <text evidence="8">The sequence shown here is derived from an EMBL/GenBank/DDBJ whole genome shotgun (WGS) entry which is preliminary data.</text>
</comment>
<organism evidence="8 9">
    <name type="scientific">Dongia soli</name>
    <dbReference type="NCBI Taxonomy" id="600628"/>
    <lineage>
        <taxon>Bacteria</taxon>
        <taxon>Pseudomonadati</taxon>
        <taxon>Pseudomonadota</taxon>
        <taxon>Alphaproteobacteria</taxon>
        <taxon>Rhodospirillales</taxon>
        <taxon>Dongiaceae</taxon>
        <taxon>Dongia</taxon>
    </lineage>
</organism>
<dbReference type="InterPro" id="IPR004358">
    <property type="entry name" value="Sig_transdc_His_kin-like_C"/>
</dbReference>
<reference evidence="8 9" key="1">
    <citation type="journal article" date="2016" name="Antonie Van Leeuwenhoek">
        <title>Dongia soli sp. nov., isolated from soil from Dokdo, Korea.</title>
        <authorList>
            <person name="Kim D.U."/>
            <person name="Lee H."/>
            <person name="Kim H."/>
            <person name="Kim S.G."/>
            <person name="Ka J.O."/>
        </authorList>
    </citation>
    <scope>NUCLEOTIDE SEQUENCE [LARGE SCALE GENOMIC DNA]</scope>
    <source>
        <strain evidence="8 9">D78</strain>
    </source>
</reference>
<protein>
    <recommendedName>
        <fullName evidence="2">histidine kinase</fullName>
        <ecNumber evidence="2">2.7.13.3</ecNumber>
    </recommendedName>
</protein>
<keyword evidence="8" id="KW-0067">ATP-binding</keyword>
<keyword evidence="9" id="KW-1185">Reference proteome</keyword>
<keyword evidence="8" id="KW-0547">Nucleotide-binding</keyword>
<dbReference type="SUPFAM" id="SSF55785">
    <property type="entry name" value="PYP-like sensor domain (PAS domain)"/>
    <property type="match status" value="1"/>
</dbReference>
<dbReference type="InterPro" id="IPR003594">
    <property type="entry name" value="HATPase_dom"/>
</dbReference>
<dbReference type="SMART" id="SM00387">
    <property type="entry name" value="HATPase_c"/>
    <property type="match status" value="1"/>
</dbReference>
<dbReference type="PROSITE" id="PS50112">
    <property type="entry name" value="PAS"/>
    <property type="match status" value="1"/>
</dbReference>
<dbReference type="NCBIfam" id="TIGR00229">
    <property type="entry name" value="sensory_box"/>
    <property type="match status" value="1"/>
</dbReference>
<dbReference type="SUPFAM" id="SSF47384">
    <property type="entry name" value="Homodimeric domain of signal transducing histidine kinase"/>
    <property type="match status" value="1"/>
</dbReference>
<evidence type="ECO:0000256" key="5">
    <source>
        <dbReference type="ARBA" id="ARBA00022777"/>
    </source>
</evidence>
<dbReference type="Pfam" id="PF02518">
    <property type="entry name" value="HATPase_c"/>
    <property type="match status" value="1"/>
</dbReference>
<dbReference type="SMART" id="SM00388">
    <property type="entry name" value="HisKA"/>
    <property type="match status" value="1"/>
</dbReference>
<dbReference type="Gene3D" id="3.30.450.20">
    <property type="entry name" value="PAS domain"/>
    <property type="match status" value="1"/>
</dbReference>
<gene>
    <name evidence="8" type="ORF">SMD27_08795</name>
</gene>
<dbReference type="PRINTS" id="PR00344">
    <property type="entry name" value="BCTRLSENSOR"/>
</dbReference>
<dbReference type="InterPro" id="IPR035965">
    <property type="entry name" value="PAS-like_dom_sf"/>
</dbReference>